<dbReference type="OrthoDB" id="2019015at2759"/>
<evidence type="ECO:0000313" key="1">
    <source>
        <dbReference type="EMBL" id="EEP78249.1"/>
    </source>
</evidence>
<dbReference type="OMA" id="VVPWMMF"/>
<dbReference type="PANTHER" id="PTHR42923">
    <property type="entry name" value="PROTOPORPHYRINOGEN OXIDASE"/>
    <property type="match status" value="1"/>
</dbReference>
<name>C4JP35_UNCRE</name>
<gene>
    <name evidence="1" type="ORF">UREG_03094</name>
</gene>
<dbReference type="eggNOG" id="ENOG502QPN7">
    <property type="taxonomic scope" value="Eukaryota"/>
</dbReference>
<sequence>MARGSLSMGWNAKSEPRKQKVLIIGAGAAGMAMSLAIDGEKHGADWVNQGTQGGTNLFRHTYNFFREYGYEPKEIRIQLSFGKGVEGFWTNMFPSPLLQKHQHDIKKFGKALRTVRRFRFPLWVIPLKRFFRLFGISKEFAQRIVYPLASVLMGIGNEAEDVPCGVLQVLFDDPELKIWDFDPVGFMPPRPPMFAFPNMARFYMDWAAGLRAKGVTIRLNTQAINIIQRNERGIIVETRHMDEDARLTEERYHDRSVTEAFDKLVLCVPGDEARRLLGETATWKEKAILSGVKYFDDITITHCDHHYFESRYEPRFKESLCGKPVTKAQEEQIRFAKGEAGIHSGFRPSYCTYSYQSRPNKNELSYDFSNFQYQFLPEPCSGKAPLPLDRHVFQSRFMGEKFKDLWTIDQINDKAVLERRWIHQPSQGWKHYVRVLPYLRYINGTKNTLYAGAWTFAVSFRFFMAKQSS</sequence>
<dbReference type="STRING" id="336963.C4JP35"/>
<reference evidence="2" key="1">
    <citation type="journal article" date="2009" name="Genome Res.">
        <title>Comparative genomic analyses of the human fungal pathogens Coccidioides and their relatives.</title>
        <authorList>
            <person name="Sharpton T.J."/>
            <person name="Stajich J.E."/>
            <person name="Rounsley S.D."/>
            <person name="Gardner M.J."/>
            <person name="Wortman J.R."/>
            <person name="Jordar V.S."/>
            <person name="Maiti R."/>
            <person name="Kodira C.D."/>
            <person name="Neafsey D.E."/>
            <person name="Zeng Q."/>
            <person name="Hung C.-Y."/>
            <person name="McMahan C."/>
            <person name="Muszewska A."/>
            <person name="Grynberg M."/>
            <person name="Mandel M.A."/>
            <person name="Kellner E.M."/>
            <person name="Barker B.M."/>
            <person name="Galgiani J.N."/>
            <person name="Orbach M.J."/>
            <person name="Kirkland T.N."/>
            <person name="Cole G.T."/>
            <person name="Henn M.R."/>
            <person name="Birren B.W."/>
            <person name="Taylor J.W."/>
        </authorList>
    </citation>
    <scope>NUCLEOTIDE SEQUENCE [LARGE SCALE GENOMIC DNA]</scope>
    <source>
        <strain evidence="2">UAMH 1704</strain>
    </source>
</reference>
<dbReference type="KEGG" id="ure:UREG_03094"/>
<dbReference type="VEuPathDB" id="FungiDB:UREG_03094"/>
<protein>
    <recommendedName>
        <fullName evidence="3">Amine oxidase domain-containing protein</fullName>
    </recommendedName>
</protein>
<dbReference type="InterPro" id="IPR050464">
    <property type="entry name" value="Zeta_carotene_desat/Oxidored"/>
</dbReference>
<dbReference type="SUPFAM" id="SSF51905">
    <property type="entry name" value="FAD/NAD(P)-binding domain"/>
    <property type="match status" value="1"/>
</dbReference>
<dbReference type="AlphaFoldDB" id="C4JP35"/>
<evidence type="ECO:0000313" key="2">
    <source>
        <dbReference type="Proteomes" id="UP000002058"/>
    </source>
</evidence>
<keyword evidence="2" id="KW-1185">Reference proteome</keyword>
<dbReference type="GeneID" id="8439441"/>
<proteinExistence type="predicted"/>
<dbReference type="RefSeq" id="XP_002543578.1">
    <property type="nucleotide sequence ID" value="XM_002543532.1"/>
</dbReference>
<dbReference type="PANTHER" id="PTHR42923:SF20">
    <property type="entry name" value="FLAVIN-CONTAINING AMINE OXIDASEDEHYDROGENASE"/>
    <property type="match status" value="1"/>
</dbReference>
<dbReference type="HOGENOM" id="CLU_019746_0_0_1"/>
<dbReference type="InParanoid" id="C4JP35"/>
<dbReference type="GO" id="GO:0016491">
    <property type="term" value="F:oxidoreductase activity"/>
    <property type="evidence" value="ECO:0007669"/>
    <property type="project" value="TreeGrafter"/>
</dbReference>
<dbReference type="Proteomes" id="UP000002058">
    <property type="component" value="Unassembled WGS sequence"/>
</dbReference>
<accession>C4JP35</accession>
<dbReference type="EMBL" id="CH476616">
    <property type="protein sequence ID" value="EEP78249.1"/>
    <property type="molecule type" value="Genomic_DNA"/>
</dbReference>
<dbReference type="InterPro" id="IPR036188">
    <property type="entry name" value="FAD/NAD-bd_sf"/>
</dbReference>
<organism evidence="1 2">
    <name type="scientific">Uncinocarpus reesii (strain UAMH 1704)</name>
    <dbReference type="NCBI Taxonomy" id="336963"/>
    <lineage>
        <taxon>Eukaryota</taxon>
        <taxon>Fungi</taxon>
        <taxon>Dikarya</taxon>
        <taxon>Ascomycota</taxon>
        <taxon>Pezizomycotina</taxon>
        <taxon>Eurotiomycetes</taxon>
        <taxon>Eurotiomycetidae</taxon>
        <taxon>Onygenales</taxon>
        <taxon>Onygenaceae</taxon>
        <taxon>Uncinocarpus</taxon>
    </lineage>
</organism>
<evidence type="ECO:0008006" key="3">
    <source>
        <dbReference type="Google" id="ProtNLM"/>
    </source>
</evidence>